<feature type="region of interest" description="Disordered" evidence="1">
    <location>
        <begin position="357"/>
        <end position="437"/>
    </location>
</feature>
<dbReference type="InterPro" id="IPR041679">
    <property type="entry name" value="DNA2/NAM7-like_C"/>
</dbReference>
<keyword evidence="4" id="KW-1185">Reference proteome</keyword>
<dbReference type="RefSeq" id="XP_031865037.1">
    <property type="nucleotide sequence ID" value="XM_032018629.1"/>
</dbReference>
<comment type="caution">
    <text evidence="3">The sequence shown here is derived from an EMBL/GenBank/DDBJ whole genome shotgun (WGS) entry which is preliminary data.</text>
</comment>
<evidence type="ECO:0000259" key="2">
    <source>
        <dbReference type="Pfam" id="PF13087"/>
    </source>
</evidence>
<feature type="compositionally biased region" description="Polar residues" evidence="1">
    <location>
        <begin position="358"/>
        <end position="373"/>
    </location>
</feature>
<gene>
    <name evidence="3" type="ORF">BP5553_10006</name>
</gene>
<protein>
    <recommendedName>
        <fullName evidence="2">DNA2/NAM7 helicase-like C-terminal domain-containing protein</fullName>
    </recommendedName>
</protein>
<feature type="domain" description="DNA2/NAM7 helicase-like C-terminal" evidence="2">
    <location>
        <begin position="522"/>
        <end position="659"/>
    </location>
</feature>
<evidence type="ECO:0000256" key="1">
    <source>
        <dbReference type="SAM" id="MobiDB-lite"/>
    </source>
</evidence>
<dbReference type="GeneID" id="43602855"/>
<reference evidence="3 4" key="1">
    <citation type="journal article" date="2018" name="IMA Fungus">
        <title>IMA Genome-F 9: Draft genome sequence of Annulohypoxylon stygium, Aspergillus mulundensis, Berkeleyomyces basicola (syn. Thielaviopsis basicola), Ceratocystis smalleyi, two Cercospora beticola strains, Coleophoma cylindrospora, Fusarium fracticaudum, Phialophora cf. hyalina, and Morchella septimelata.</title>
        <authorList>
            <person name="Wingfield B.D."/>
            <person name="Bills G.F."/>
            <person name="Dong Y."/>
            <person name="Huang W."/>
            <person name="Nel W.J."/>
            <person name="Swalarsk-Parry B.S."/>
            <person name="Vaghefi N."/>
            <person name="Wilken P.M."/>
            <person name="An Z."/>
            <person name="de Beer Z.W."/>
            <person name="De Vos L."/>
            <person name="Chen L."/>
            <person name="Duong T.A."/>
            <person name="Gao Y."/>
            <person name="Hammerbacher A."/>
            <person name="Kikkert J.R."/>
            <person name="Li Y."/>
            <person name="Li H."/>
            <person name="Li K."/>
            <person name="Li Q."/>
            <person name="Liu X."/>
            <person name="Ma X."/>
            <person name="Naidoo K."/>
            <person name="Pethybridge S.J."/>
            <person name="Sun J."/>
            <person name="Steenkamp E.T."/>
            <person name="van der Nest M.A."/>
            <person name="van Wyk S."/>
            <person name="Wingfield M.J."/>
            <person name="Xiong C."/>
            <person name="Yue Q."/>
            <person name="Zhang X."/>
        </authorList>
    </citation>
    <scope>NUCLEOTIDE SEQUENCE [LARGE SCALE GENOMIC DNA]</scope>
    <source>
        <strain evidence="3 4">BP 5553</strain>
    </source>
</reference>
<evidence type="ECO:0000313" key="4">
    <source>
        <dbReference type="Proteomes" id="UP000254866"/>
    </source>
</evidence>
<sequence>MSLHVISQLGRQFETDEDYKPPDDAEVGAIQRVFKDRGGLTINTELVLLTVTSSSPSVKFRRQILSTLRSSREDIIAFGLICRAALVISRLWAAANETGDFATRPTAFHYEDIQPHHIISWNDTFGLVRGLDCYRLPPGNRSAKFKSDVRQRDWNYCLLLNQFAPQNPPVAHICPYAWRPEPTPINQDPEEAAAETTDKDILKCTIVGCFLAAFFGEKVYDQIRDLLLVENPRNGLRLDLNLHRAFDNAGFTLVPDLQTIHRDAQTGSITQYDVIVKSHWLFYTDIWPGSRGFRTDRVVNESGTTVEGDLKHNSRIRIERAQPDVQHELPHPGLFLVHATMTELIIFSSLAMPKLANNKHSAPPSTSPSSLRGTPQRTPTPRKPPKPIASSPPDSSPPNPSTSGKRPATSPPAGKHDSKRQQRPEEPLTPIQFSSPPGVAEELEADHEVVDEDYDSYHESDYEAGITRGQRKAFDQHIDRLWRETVSTPESLARVVNITMVDGTNGLPKPSDVKFVESILKEKFDINGNFAVLNVRKSKSAVEDGGHSLYNMHHQVVVMQIADAVQKGLHTIELDFDKKGFQFMHISPYRAEAEMVALQLDKLNDKRFSSQSIDKVQGITVNGLVIVSVTADLQFSKFVGNLPRMLVALSRQKWGLVIIKSEASTDPKTYGLNSGVYMNRHRTTAMWYKLVCAAESAGCLKTIPAPSIEACRNCDEIGHKWNE</sequence>
<dbReference type="AlphaFoldDB" id="A0A370TA57"/>
<accession>A0A370TA57</accession>
<feature type="compositionally biased region" description="Basic and acidic residues" evidence="1">
    <location>
        <begin position="414"/>
        <end position="426"/>
    </location>
</feature>
<organism evidence="3 4">
    <name type="scientific">Venustampulla echinocandica</name>
    <dbReference type="NCBI Taxonomy" id="2656787"/>
    <lineage>
        <taxon>Eukaryota</taxon>
        <taxon>Fungi</taxon>
        <taxon>Dikarya</taxon>
        <taxon>Ascomycota</taxon>
        <taxon>Pezizomycotina</taxon>
        <taxon>Leotiomycetes</taxon>
        <taxon>Helotiales</taxon>
        <taxon>Pleuroascaceae</taxon>
        <taxon>Venustampulla</taxon>
    </lineage>
</organism>
<dbReference type="EMBL" id="NPIC01000014">
    <property type="protein sequence ID" value="RDL30661.1"/>
    <property type="molecule type" value="Genomic_DNA"/>
</dbReference>
<name>A0A370TA57_9HELO</name>
<dbReference type="Pfam" id="PF13087">
    <property type="entry name" value="AAA_12"/>
    <property type="match status" value="1"/>
</dbReference>
<evidence type="ECO:0000313" key="3">
    <source>
        <dbReference type="EMBL" id="RDL30661.1"/>
    </source>
</evidence>
<proteinExistence type="predicted"/>
<dbReference type="InterPro" id="IPR027417">
    <property type="entry name" value="P-loop_NTPase"/>
</dbReference>
<dbReference type="Proteomes" id="UP000254866">
    <property type="component" value="Unassembled WGS sequence"/>
</dbReference>
<dbReference type="Gene3D" id="3.40.50.300">
    <property type="entry name" value="P-loop containing nucleotide triphosphate hydrolases"/>
    <property type="match status" value="1"/>
</dbReference>